<sequence>MLPAYEWLCSLFVVVEGPTCVLPLTHTPVDGIAITFRWQWWRCDCWLAGWLNWRRRSKVNGGPSDSSNTLGGKSGGRGRGLRINEENEDENDKTERI</sequence>
<evidence type="ECO:0008006" key="5">
    <source>
        <dbReference type="Google" id="ProtNLM"/>
    </source>
</evidence>
<evidence type="ECO:0000256" key="1">
    <source>
        <dbReference type="SAM" id="MobiDB-lite"/>
    </source>
</evidence>
<dbReference type="EMBL" id="JBBPBF010000011">
    <property type="protein sequence ID" value="KAK7612236.1"/>
    <property type="molecule type" value="Genomic_DNA"/>
</dbReference>
<gene>
    <name evidence="3" type="ORF">JOL62DRAFT_41115</name>
</gene>
<protein>
    <recommendedName>
        <fullName evidence="5">Secreted protein</fullName>
    </recommendedName>
</protein>
<evidence type="ECO:0000256" key="2">
    <source>
        <dbReference type="SAM" id="SignalP"/>
    </source>
</evidence>
<feature type="signal peptide" evidence="2">
    <location>
        <begin position="1"/>
        <end position="17"/>
    </location>
</feature>
<accession>A0ABR1NDQ7</accession>
<proteinExistence type="predicted"/>
<evidence type="ECO:0000313" key="3">
    <source>
        <dbReference type="EMBL" id="KAK7612236.1"/>
    </source>
</evidence>
<keyword evidence="4" id="KW-1185">Reference proteome</keyword>
<feature type="region of interest" description="Disordered" evidence="1">
    <location>
        <begin position="58"/>
        <end position="97"/>
    </location>
</feature>
<reference evidence="3 4" key="1">
    <citation type="submission" date="2024-04" db="EMBL/GenBank/DDBJ databases">
        <title>Phyllosticta paracitricarpa is synonymous to the EU quarantine fungus P. citricarpa based on phylogenomic analyses.</title>
        <authorList>
            <consortium name="Lawrence Berkeley National Laboratory"/>
            <person name="Van ingen-buijs V.A."/>
            <person name="Van westerhoven A.C."/>
            <person name="Haridas S."/>
            <person name="Skiadas P."/>
            <person name="Martin F."/>
            <person name="Groenewald J.Z."/>
            <person name="Crous P.W."/>
            <person name="Seidl M.F."/>
        </authorList>
    </citation>
    <scope>NUCLEOTIDE SEQUENCE [LARGE SCALE GENOMIC DNA]</scope>
    <source>
        <strain evidence="3 4">CBS 141358</strain>
    </source>
</reference>
<keyword evidence="2" id="KW-0732">Signal</keyword>
<comment type="caution">
    <text evidence="3">The sequence shown here is derived from an EMBL/GenBank/DDBJ whole genome shotgun (WGS) entry which is preliminary data.</text>
</comment>
<feature type="compositionally biased region" description="Acidic residues" evidence="1">
    <location>
        <begin position="86"/>
        <end position="97"/>
    </location>
</feature>
<organism evidence="3 4">
    <name type="scientific">Phyllosticta paracitricarpa</name>
    <dbReference type="NCBI Taxonomy" id="2016321"/>
    <lineage>
        <taxon>Eukaryota</taxon>
        <taxon>Fungi</taxon>
        <taxon>Dikarya</taxon>
        <taxon>Ascomycota</taxon>
        <taxon>Pezizomycotina</taxon>
        <taxon>Dothideomycetes</taxon>
        <taxon>Dothideomycetes incertae sedis</taxon>
        <taxon>Botryosphaeriales</taxon>
        <taxon>Phyllostictaceae</taxon>
        <taxon>Phyllosticta</taxon>
    </lineage>
</organism>
<dbReference type="Proteomes" id="UP001367316">
    <property type="component" value="Unassembled WGS sequence"/>
</dbReference>
<feature type="chain" id="PRO_5045832443" description="Secreted protein" evidence="2">
    <location>
        <begin position="18"/>
        <end position="97"/>
    </location>
</feature>
<evidence type="ECO:0000313" key="4">
    <source>
        <dbReference type="Proteomes" id="UP001367316"/>
    </source>
</evidence>
<name>A0ABR1NDQ7_9PEZI</name>